<accession>A0A0A9HGZ5</accession>
<name>A0A0A9HGZ5_ARUDO</name>
<sequence>MPTHLQDLKSADGLCFIWDACGKGTSYHQQCP</sequence>
<dbReference type="AlphaFoldDB" id="A0A0A9HGZ5"/>
<reference evidence="1" key="2">
    <citation type="journal article" date="2015" name="Data Brief">
        <title>Shoot transcriptome of the giant reed, Arundo donax.</title>
        <authorList>
            <person name="Barrero R.A."/>
            <person name="Guerrero F.D."/>
            <person name="Moolhuijzen P."/>
            <person name="Goolsby J.A."/>
            <person name="Tidwell J."/>
            <person name="Bellgard S.E."/>
            <person name="Bellgard M.I."/>
        </authorList>
    </citation>
    <scope>NUCLEOTIDE SEQUENCE</scope>
    <source>
        <tissue evidence="1">Shoot tissue taken approximately 20 cm above the soil surface</tissue>
    </source>
</reference>
<dbReference type="EMBL" id="GBRH01161431">
    <property type="protein sequence ID" value="JAE36465.1"/>
    <property type="molecule type" value="Transcribed_RNA"/>
</dbReference>
<organism evidence="1">
    <name type="scientific">Arundo donax</name>
    <name type="common">Giant reed</name>
    <name type="synonym">Donax arundinaceus</name>
    <dbReference type="NCBI Taxonomy" id="35708"/>
    <lineage>
        <taxon>Eukaryota</taxon>
        <taxon>Viridiplantae</taxon>
        <taxon>Streptophyta</taxon>
        <taxon>Embryophyta</taxon>
        <taxon>Tracheophyta</taxon>
        <taxon>Spermatophyta</taxon>
        <taxon>Magnoliopsida</taxon>
        <taxon>Liliopsida</taxon>
        <taxon>Poales</taxon>
        <taxon>Poaceae</taxon>
        <taxon>PACMAD clade</taxon>
        <taxon>Arundinoideae</taxon>
        <taxon>Arundineae</taxon>
        <taxon>Arundo</taxon>
    </lineage>
</organism>
<reference evidence="1" key="1">
    <citation type="submission" date="2014-09" db="EMBL/GenBank/DDBJ databases">
        <authorList>
            <person name="Magalhaes I.L.F."/>
            <person name="Oliveira U."/>
            <person name="Santos F.R."/>
            <person name="Vidigal T.H.D.A."/>
            <person name="Brescovit A.D."/>
            <person name="Santos A.J."/>
        </authorList>
    </citation>
    <scope>NUCLEOTIDE SEQUENCE</scope>
    <source>
        <tissue evidence="1">Shoot tissue taken approximately 20 cm above the soil surface</tissue>
    </source>
</reference>
<evidence type="ECO:0000313" key="1">
    <source>
        <dbReference type="EMBL" id="JAE36465.1"/>
    </source>
</evidence>
<proteinExistence type="predicted"/>
<protein>
    <submittedName>
        <fullName evidence="1">Uncharacterized protein</fullName>
    </submittedName>
</protein>